<sequence>KEEARTWSADSDGFTGGQLRYVVLRPRQTISFEAGTIYVLFRLDQYQTLLAGGHGLRWLRISSWIDTVLNQLIFPNSTKEDLIPVSANLC</sequence>
<dbReference type="AlphaFoldDB" id="A0A6A7AME2"/>
<evidence type="ECO:0000313" key="1">
    <source>
        <dbReference type="EMBL" id="KAF2844341.1"/>
    </source>
</evidence>
<name>A0A6A7AME2_9PLEO</name>
<organism evidence="1 2">
    <name type="scientific">Plenodomus tracheiphilus IPT5</name>
    <dbReference type="NCBI Taxonomy" id="1408161"/>
    <lineage>
        <taxon>Eukaryota</taxon>
        <taxon>Fungi</taxon>
        <taxon>Dikarya</taxon>
        <taxon>Ascomycota</taxon>
        <taxon>Pezizomycotina</taxon>
        <taxon>Dothideomycetes</taxon>
        <taxon>Pleosporomycetidae</taxon>
        <taxon>Pleosporales</taxon>
        <taxon>Pleosporineae</taxon>
        <taxon>Leptosphaeriaceae</taxon>
        <taxon>Plenodomus</taxon>
    </lineage>
</organism>
<dbReference type="EMBL" id="MU006388">
    <property type="protein sequence ID" value="KAF2844341.1"/>
    <property type="molecule type" value="Genomic_DNA"/>
</dbReference>
<accession>A0A6A7AME2</accession>
<evidence type="ECO:0000313" key="2">
    <source>
        <dbReference type="Proteomes" id="UP000799423"/>
    </source>
</evidence>
<reference evidence="1" key="1">
    <citation type="submission" date="2020-01" db="EMBL/GenBank/DDBJ databases">
        <authorList>
            <consortium name="DOE Joint Genome Institute"/>
            <person name="Haridas S."/>
            <person name="Albert R."/>
            <person name="Binder M."/>
            <person name="Bloem J."/>
            <person name="Labutti K."/>
            <person name="Salamov A."/>
            <person name="Andreopoulos B."/>
            <person name="Baker S.E."/>
            <person name="Barry K."/>
            <person name="Bills G."/>
            <person name="Bluhm B.H."/>
            <person name="Cannon C."/>
            <person name="Castanera R."/>
            <person name="Culley D.E."/>
            <person name="Daum C."/>
            <person name="Ezra D."/>
            <person name="Gonzalez J.B."/>
            <person name="Henrissat B."/>
            <person name="Kuo A."/>
            <person name="Liang C."/>
            <person name="Lipzen A."/>
            <person name="Lutzoni F."/>
            <person name="Magnuson J."/>
            <person name="Mondo S."/>
            <person name="Nolan M."/>
            <person name="Ohm R."/>
            <person name="Pangilinan J."/>
            <person name="Park H.-J."/>
            <person name="Ramirez L."/>
            <person name="Alfaro M."/>
            <person name="Sun H."/>
            <person name="Tritt A."/>
            <person name="Yoshinaga Y."/>
            <person name="Zwiers L.-H."/>
            <person name="Turgeon B.G."/>
            <person name="Goodwin S.B."/>
            <person name="Spatafora J.W."/>
            <person name="Crous P.W."/>
            <person name="Grigoriev I.V."/>
        </authorList>
    </citation>
    <scope>NUCLEOTIDE SEQUENCE</scope>
    <source>
        <strain evidence="1">IPT5</strain>
    </source>
</reference>
<feature type="non-terminal residue" evidence="1">
    <location>
        <position position="1"/>
    </location>
</feature>
<proteinExistence type="predicted"/>
<gene>
    <name evidence="1" type="ORF">T440DRAFT_410408</name>
</gene>
<dbReference type="OrthoDB" id="3860121at2759"/>
<keyword evidence="2" id="KW-1185">Reference proteome</keyword>
<dbReference type="Proteomes" id="UP000799423">
    <property type="component" value="Unassembled WGS sequence"/>
</dbReference>
<protein>
    <submittedName>
        <fullName evidence="1">Uncharacterized protein</fullName>
    </submittedName>
</protein>